<name>A0ABQ7W6L5_SOLTU</name>
<evidence type="ECO:0000313" key="1">
    <source>
        <dbReference type="EMBL" id="KAH0776396.1"/>
    </source>
</evidence>
<dbReference type="EMBL" id="JAIVGD010000003">
    <property type="protein sequence ID" value="KAH0776396.1"/>
    <property type="molecule type" value="Genomic_DNA"/>
</dbReference>
<gene>
    <name evidence="1" type="ORF">KY290_007807</name>
</gene>
<keyword evidence="2" id="KW-1185">Reference proteome</keyword>
<organism evidence="1 2">
    <name type="scientific">Solanum tuberosum</name>
    <name type="common">Potato</name>
    <dbReference type="NCBI Taxonomy" id="4113"/>
    <lineage>
        <taxon>Eukaryota</taxon>
        <taxon>Viridiplantae</taxon>
        <taxon>Streptophyta</taxon>
        <taxon>Embryophyta</taxon>
        <taxon>Tracheophyta</taxon>
        <taxon>Spermatophyta</taxon>
        <taxon>Magnoliopsida</taxon>
        <taxon>eudicotyledons</taxon>
        <taxon>Gunneridae</taxon>
        <taxon>Pentapetalae</taxon>
        <taxon>asterids</taxon>
        <taxon>lamiids</taxon>
        <taxon>Solanales</taxon>
        <taxon>Solanaceae</taxon>
        <taxon>Solanoideae</taxon>
        <taxon>Solaneae</taxon>
        <taxon>Solanum</taxon>
    </lineage>
</organism>
<accession>A0ABQ7W6L5</accession>
<dbReference type="Proteomes" id="UP000826656">
    <property type="component" value="Unassembled WGS sequence"/>
</dbReference>
<comment type="caution">
    <text evidence="1">The sequence shown here is derived from an EMBL/GenBank/DDBJ whole genome shotgun (WGS) entry which is preliminary data.</text>
</comment>
<proteinExistence type="predicted"/>
<sequence length="68" mass="8022">MPYQSLNPLKSTWKDRFLRDFSSPSSLVLPFWLSKNSIEITTWLQKEPFGFLLKTDRKSSKIKTGRDE</sequence>
<reference evidence="1 2" key="1">
    <citation type="journal article" date="2021" name="bioRxiv">
        <title>Chromosome-scale and haplotype-resolved genome assembly of a tetraploid potato cultivar.</title>
        <authorList>
            <person name="Sun H."/>
            <person name="Jiao W.-B."/>
            <person name="Krause K."/>
            <person name="Campoy J.A."/>
            <person name="Goel M."/>
            <person name="Folz-Donahue K."/>
            <person name="Kukat C."/>
            <person name="Huettel B."/>
            <person name="Schneeberger K."/>
        </authorList>
    </citation>
    <scope>NUCLEOTIDE SEQUENCE [LARGE SCALE GENOMIC DNA]</scope>
    <source>
        <strain evidence="1">SolTubOtavaFocal</strain>
        <tissue evidence="1">Leaves</tissue>
    </source>
</reference>
<evidence type="ECO:0000313" key="2">
    <source>
        <dbReference type="Proteomes" id="UP000826656"/>
    </source>
</evidence>
<protein>
    <submittedName>
        <fullName evidence="1">Uncharacterized protein</fullName>
    </submittedName>
</protein>